<name>A0A926D473_9FIRM</name>
<evidence type="ECO:0000313" key="2">
    <source>
        <dbReference type="EMBL" id="MBC8531172.1"/>
    </source>
</evidence>
<reference evidence="2" key="1">
    <citation type="submission" date="2020-08" db="EMBL/GenBank/DDBJ databases">
        <title>Genome public.</title>
        <authorList>
            <person name="Liu C."/>
            <person name="Sun Q."/>
        </authorList>
    </citation>
    <scope>NUCLEOTIDE SEQUENCE</scope>
    <source>
        <strain evidence="2">NSJ-53</strain>
    </source>
</reference>
<accession>A0A926D473</accession>
<dbReference type="AlphaFoldDB" id="A0A926D473"/>
<keyword evidence="1" id="KW-0472">Membrane</keyword>
<dbReference type="RefSeq" id="WP_249315292.1">
    <property type="nucleotide sequence ID" value="NZ_JACRSR010000001.1"/>
</dbReference>
<feature type="transmembrane region" description="Helical" evidence="1">
    <location>
        <begin position="12"/>
        <end position="31"/>
    </location>
</feature>
<comment type="caution">
    <text evidence="2">The sequence shown here is derived from an EMBL/GenBank/DDBJ whole genome shotgun (WGS) entry which is preliminary data.</text>
</comment>
<feature type="transmembrane region" description="Helical" evidence="1">
    <location>
        <begin position="162"/>
        <end position="178"/>
    </location>
</feature>
<feature type="transmembrane region" description="Helical" evidence="1">
    <location>
        <begin position="133"/>
        <end position="150"/>
    </location>
</feature>
<proteinExistence type="predicted"/>
<protein>
    <submittedName>
        <fullName evidence="2">Uncharacterized protein</fullName>
    </submittedName>
</protein>
<gene>
    <name evidence="2" type="ORF">H8696_04835</name>
</gene>
<keyword evidence="1" id="KW-0812">Transmembrane</keyword>
<evidence type="ECO:0000256" key="1">
    <source>
        <dbReference type="SAM" id="Phobius"/>
    </source>
</evidence>
<keyword evidence="1" id="KW-1133">Transmembrane helix</keyword>
<dbReference type="EMBL" id="JACRSR010000001">
    <property type="protein sequence ID" value="MBC8531172.1"/>
    <property type="molecule type" value="Genomic_DNA"/>
</dbReference>
<organism evidence="2 3">
    <name type="scientific">Gehongia tenuis</name>
    <dbReference type="NCBI Taxonomy" id="2763655"/>
    <lineage>
        <taxon>Bacteria</taxon>
        <taxon>Bacillati</taxon>
        <taxon>Bacillota</taxon>
        <taxon>Clostridia</taxon>
        <taxon>Christensenellales</taxon>
        <taxon>Christensenellaceae</taxon>
        <taxon>Gehongia</taxon>
    </lineage>
</organism>
<feature type="transmembrane region" description="Helical" evidence="1">
    <location>
        <begin position="37"/>
        <end position="70"/>
    </location>
</feature>
<dbReference type="Proteomes" id="UP000623172">
    <property type="component" value="Unassembled WGS sequence"/>
</dbReference>
<evidence type="ECO:0000313" key="3">
    <source>
        <dbReference type="Proteomes" id="UP000623172"/>
    </source>
</evidence>
<keyword evidence="3" id="KW-1185">Reference proteome</keyword>
<sequence>MAKPKKKSSLSWAVKIALVTFAIATMINLLSESVMRGVGFIIALCILLFIILLGIVFDIIGIAVASASLPPLASMAAKKMKGAKQAVKLLQNAPSVSNFCNDVVGDICGIISGSAGAAIAARILMMAGSTKEVLAGVLVSASIAALTVGGKALGKGFAMKKSSTIVLFVGKVLYTLGYQRRVKK</sequence>